<sequence length="133" mass="15098">MEKPGQPAAPKKDNDDYYEIERKRSIVISGISELVSKNSGEKAWYDYLSVRNVLDHIGAQCLPLSVYRLCRPTLGRNRLLKAVFPCSYFQKFALNFANCLRSFPEKAAFIEEYLSSSDRFVVSLAGGQRTIHS</sequence>
<organism evidence="3">
    <name type="scientific">Nippostrongylus brasiliensis</name>
    <name type="common">Rat hookworm</name>
    <dbReference type="NCBI Taxonomy" id="27835"/>
    <lineage>
        <taxon>Eukaryota</taxon>
        <taxon>Metazoa</taxon>
        <taxon>Ecdysozoa</taxon>
        <taxon>Nematoda</taxon>
        <taxon>Chromadorea</taxon>
        <taxon>Rhabditida</taxon>
        <taxon>Rhabditina</taxon>
        <taxon>Rhabditomorpha</taxon>
        <taxon>Strongyloidea</taxon>
        <taxon>Heligmosomidae</taxon>
        <taxon>Nippostrongylus</taxon>
    </lineage>
</organism>
<dbReference type="EMBL" id="UYSL01021561">
    <property type="protein sequence ID" value="VDL78587.1"/>
    <property type="molecule type" value="Genomic_DNA"/>
</dbReference>
<reference evidence="3" key="1">
    <citation type="submission" date="2017-02" db="UniProtKB">
        <authorList>
            <consortium name="WormBaseParasite"/>
        </authorList>
    </citation>
    <scope>IDENTIFICATION</scope>
</reference>
<dbReference type="WBParaSite" id="NBR_0001499201-mRNA-1">
    <property type="protein sequence ID" value="NBR_0001499201-mRNA-1"/>
    <property type="gene ID" value="NBR_0001499201"/>
</dbReference>
<evidence type="ECO:0000313" key="3">
    <source>
        <dbReference type="WBParaSite" id="NBR_0001499201-mRNA-1"/>
    </source>
</evidence>
<evidence type="ECO:0000313" key="1">
    <source>
        <dbReference type="EMBL" id="VDL78587.1"/>
    </source>
</evidence>
<name>A0A0N4YE91_NIPBR</name>
<gene>
    <name evidence="1" type="ORF">NBR_LOCUS14993</name>
</gene>
<keyword evidence="2" id="KW-1185">Reference proteome</keyword>
<evidence type="ECO:0000313" key="2">
    <source>
        <dbReference type="Proteomes" id="UP000271162"/>
    </source>
</evidence>
<dbReference type="AlphaFoldDB" id="A0A0N4YE91"/>
<accession>A0A0N4YE91</accession>
<proteinExistence type="predicted"/>
<protein>
    <submittedName>
        <fullName evidence="3">Transposase</fullName>
    </submittedName>
</protein>
<dbReference type="Proteomes" id="UP000271162">
    <property type="component" value="Unassembled WGS sequence"/>
</dbReference>
<reference evidence="1 2" key="2">
    <citation type="submission" date="2018-11" db="EMBL/GenBank/DDBJ databases">
        <authorList>
            <consortium name="Pathogen Informatics"/>
        </authorList>
    </citation>
    <scope>NUCLEOTIDE SEQUENCE [LARGE SCALE GENOMIC DNA]</scope>
</reference>